<dbReference type="EMBL" id="FR773153">
    <property type="protein sequence ID" value="CBY93362.1"/>
    <property type="molecule type" value="Genomic_DNA"/>
</dbReference>
<keyword evidence="2" id="KW-1185">Reference proteome</keyword>
<evidence type="ECO:0000313" key="1">
    <source>
        <dbReference type="EMBL" id="CBY93362.1"/>
    </source>
</evidence>
<sequence length="161" mass="18317">MALNIWQPLLLLTGAGASSAVYLFLDDYGLVDEKITDKRRFTKREVTNISSFEDIMDFQRSKGCNFWFVGNWGKQEVWNALKIRDIIKQEGDNKNRADGEIQKAKDLFTFLNGSEKNKCTGGAQLTYAYESGWKTKTEGASEQLRLLSLSTSFLISNKLRI</sequence>
<evidence type="ECO:0000313" key="2">
    <source>
        <dbReference type="Proteomes" id="UP000008637"/>
    </source>
</evidence>
<gene>
    <name evidence="1" type="ORF">HF1_13540</name>
</gene>
<dbReference type="Proteomes" id="UP000008637">
    <property type="component" value="Chromosome"/>
</dbReference>
<protein>
    <submittedName>
        <fullName evidence="1">Uncharacterized protein</fullName>
    </submittedName>
</protein>
<accession>E8ZJP1</accession>
<reference evidence="1 2" key="1">
    <citation type="journal article" date="2011" name="J. Bacteriol.">
        <title>Complete genome sequence of Mycoplasma haemofelis, a hemotropic mycoplasma.</title>
        <authorList>
            <person name="Barker E.N."/>
            <person name="Helps C.R."/>
            <person name="Peters I.R."/>
            <person name="Darby A.C."/>
            <person name="Radford A.D."/>
            <person name="Tasker S."/>
        </authorList>
    </citation>
    <scope>NUCLEOTIDE SEQUENCE [LARGE SCALE GENOMIC DNA]</scope>
    <source>
        <strain evidence="1 2">Langford 1</strain>
    </source>
</reference>
<dbReference type="AlphaFoldDB" id="E8ZJP1"/>
<name>E8ZJP1_MYCHL</name>
<dbReference type="KEGG" id="mha:HF1_13540"/>
<organism evidence="1 2">
    <name type="scientific">Mycoplasma haemofelis (strain Langford 1)</name>
    <name type="common">Haemobartonella felis</name>
    <dbReference type="NCBI Taxonomy" id="941640"/>
    <lineage>
        <taxon>Bacteria</taxon>
        <taxon>Bacillati</taxon>
        <taxon>Mycoplasmatota</taxon>
        <taxon>Mollicutes</taxon>
        <taxon>Mycoplasmataceae</taxon>
        <taxon>Mycoplasma</taxon>
    </lineage>
</organism>
<proteinExistence type="predicted"/>
<dbReference type="HOGENOM" id="CLU_1738490_0_0_14"/>